<feature type="domain" description="DUF1595" evidence="7">
    <location>
        <begin position="454"/>
        <end position="508"/>
    </location>
</feature>
<dbReference type="InterPro" id="IPR011429">
    <property type="entry name" value="Cyt_c_Planctomycete-type"/>
</dbReference>
<dbReference type="Pfam" id="PF07631">
    <property type="entry name" value="PSD4"/>
    <property type="match status" value="1"/>
</dbReference>
<evidence type="ECO:0000256" key="1">
    <source>
        <dbReference type="SAM" id="Phobius"/>
    </source>
</evidence>
<evidence type="ECO:0000259" key="6">
    <source>
        <dbReference type="Pfam" id="PF07635"/>
    </source>
</evidence>
<dbReference type="Pfam" id="PF07626">
    <property type="entry name" value="PSD3"/>
    <property type="match status" value="1"/>
</dbReference>
<dbReference type="InterPro" id="IPR013043">
    <property type="entry name" value="DUF1595"/>
</dbReference>
<evidence type="ECO:0000259" key="7">
    <source>
        <dbReference type="Pfam" id="PF07637"/>
    </source>
</evidence>
<keyword evidence="1" id="KW-0472">Membrane</keyword>
<evidence type="ECO:0008006" key="10">
    <source>
        <dbReference type="Google" id="ProtNLM"/>
    </source>
</evidence>
<organism evidence="8 9">
    <name type="scientific">Rubripirellula tenax</name>
    <dbReference type="NCBI Taxonomy" id="2528015"/>
    <lineage>
        <taxon>Bacteria</taxon>
        <taxon>Pseudomonadati</taxon>
        <taxon>Planctomycetota</taxon>
        <taxon>Planctomycetia</taxon>
        <taxon>Pirellulales</taxon>
        <taxon>Pirellulaceae</taxon>
        <taxon>Rubripirellula</taxon>
    </lineage>
</organism>
<evidence type="ECO:0000313" key="9">
    <source>
        <dbReference type="Proteomes" id="UP000318288"/>
    </source>
</evidence>
<dbReference type="Pfam" id="PF07637">
    <property type="entry name" value="PSD5"/>
    <property type="match status" value="1"/>
</dbReference>
<reference evidence="8 9" key="1">
    <citation type="submission" date="2019-02" db="EMBL/GenBank/DDBJ databases">
        <title>Deep-cultivation of Planctomycetes and their phenomic and genomic characterization uncovers novel biology.</title>
        <authorList>
            <person name="Wiegand S."/>
            <person name="Jogler M."/>
            <person name="Boedeker C."/>
            <person name="Pinto D."/>
            <person name="Vollmers J."/>
            <person name="Rivas-Marin E."/>
            <person name="Kohn T."/>
            <person name="Peeters S.H."/>
            <person name="Heuer A."/>
            <person name="Rast P."/>
            <person name="Oberbeckmann S."/>
            <person name="Bunk B."/>
            <person name="Jeske O."/>
            <person name="Meyerdierks A."/>
            <person name="Storesund J.E."/>
            <person name="Kallscheuer N."/>
            <person name="Luecker S."/>
            <person name="Lage O.M."/>
            <person name="Pohl T."/>
            <person name="Merkel B.J."/>
            <person name="Hornburger P."/>
            <person name="Mueller R.-W."/>
            <person name="Bruemmer F."/>
            <person name="Labrenz M."/>
            <person name="Spormann A.M."/>
            <person name="Op Den Camp H."/>
            <person name="Overmann J."/>
            <person name="Amann R."/>
            <person name="Jetten M.S.M."/>
            <person name="Mascher T."/>
            <person name="Medema M.H."/>
            <person name="Devos D.P."/>
            <person name="Kaster A.-K."/>
            <person name="Ovreas L."/>
            <person name="Rohde M."/>
            <person name="Galperin M.Y."/>
            <person name="Jogler C."/>
        </authorList>
    </citation>
    <scope>NUCLEOTIDE SEQUENCE [LARGE SCALE GENOMIC DNA]</scope>
    <source>
        <strain evidence="8 9">Poly51</strain>
    </source>
</reference>
<dbReference type="AlphaFoldDB" id="A0A5C6ET30"/>
<keyword evidence="1" id="KW-1133">Transmembrane helix</keyword>
<name>A0A5C6ET30_9BACT</name>
<proteinExistence type="predicted"/>
<evidence type="ECO:0000259" key="5">
    <source>
        <dbReference type="Pfam" id="PF07631"/>
    </source>
</evidence>
<dbReference type="Pfam" id="PF07627">
    <property type="entry name" value="PSCyt3"/>
    <property type="match status" value="1"/>
</dbReference>
<gene>
    <name evidence="8" type="ORF">Poly51_39110</name>
</gene>
<dbReference type="InterPro" id="IPR013039">
    <property type="entry name" value="DUF1588"/>
</dbReference>
<comment type="caution">
    <text evidence="8">The sequence shown here is derived from an EMBL/GenBank/DDBJ whole genome shotgun (WGS) entry which is preliminary data.</text>
</comment>
<evidence type="ECO:0000259" key="2">
    <source>
        <dbReference type="Pfam" id="PF07624"/>
    </source>
</evidence>
<feature type="domain" description="DUF1587" evidence="3">
    <location>
        <begin position="149"/>
        <end position="215"/>
    </location>
</feature>
<feature type="domain" description="Cytochrome C Planctomycete-type" evidence="6">
    <location>
        <begin position="66"/>
        <end position="113"/>
    </location>
</feature>
<dbReference type="Proteomes" id="UP000318288">
    <property type="component" value="Unassembled WGS sequence"/>
</dbReference>
<accession>A0A5C6ET30</accession>
<dbReference type="RefSeq" id="WP_246114603.1">
    <property type="nucleotide sequence ID" value="NZ_SJPW01000005.1"/>
</dbReference>
<keyword evidence="9" id="KW-1185">Reference proteome</keyword>
<sequence>MARSFRRSRRTEQTHYRKRDVSLISFGHCVVFATMMIQGVLIPDSRIQAQAVETEFDQSAFVRDNCIRCHNAEEQKGDRSFSLLDSDLDGEEAARQWQDILDVLNLGEMPPEDEPQPKADETKQFVAVVTRQLQAFYESNKASTESHVRRLNRYEYRNTIQDLCGINLESFDPTSYFPVDERKDGFDNIGEELVFSDYLLQRQLDAASQVIDKAFHANTKNDTTLERFMPNDMCNRKFHFRPQITFMVNVDGSYVDVGHGDKKSDRVLSKNYKGVPADGYYTIRVKAEGINREYPYDPKLMRVNRDEPITMEVLVANPRVGGRLTGNPTDRSIAVVPLKDHEATIYEFRTWMDKGFVPLVRYLNGPYPIKATLRRIIPKYHLDAVPSNWLSGTADHPAEQLDAWISDVYQGPRMRIHHIELDGPEPMPASIASRTVSLGKESADTHSIDPGIAIEGFLFRAFRRPPRESEINRYRAFMNARLTLGESEETALRTTFKAILCSPNFLYVESPHDESDPADTAFRLASRLSYLLWSSMPDDELFELAENGRLVDPDVLVAQAMRMLKDPKANAFTEHFTDSWLRLNDLGSMPPDLKKFAAYHKLNLQPMMISETRLFFDHILKNNLSIEHFIDSDFTFLNQQLANHYGIKGVDGDEFQKVSLPPESMRGGLLGHASILTATSNGVETSPVTRGIWLLENILGTPPSPPPPDVEPLEPDIRGATTIREQLEKHRKVATCAECHRKIDPPGFALESFDPIGSLRTVYSSGNEKSRRVVDTAGRLATGEEFQDITELKQRLLERKDQFSQCLTEKMLTYALGRELVFQDRPHVDEIAEELAHRGYGLRDLVELTVSSQPFRD</sequence>
<feature type="domain" description="DUF1585" evidence="2">
    <location>
        <begin position="783"/>
        <end position="855"/>
    </location>
</feature>
<protein>
    <recommendedName>
        <fullName evidence="10">Planctomycete cytochrome C</fullName>
    </recommendedName>
</protein>
<feature type="domain" description="DUF1588" evidence="4">
    <location>
        <begin position="666"/>
        <end position="761"/>
    </location>
</feature>
<dbReference type="InterPro" id="IPR011478">
    <property type="entry name" value="DUF1585"/>
</dbReference>
<keyword evidence="1" id="KW-0812">Transmembrane</keyword>
<dbReference type="Pfam" id="PF07635">
    <property type="entry name" value="PSCyt1"/>
    <property type="match status" value="1"/>
</dbReference>
<evidence type="ECO:0000259" key="3">
    <source>
        <dbReference type="Pfam" id="PF07626"/>
    </source>
</evidence>
<feature type="domain" description="DUF1592" evidence="5">
    <location>
        <begin position="521"/>
        <end position="647"/>
    </location>
</feature>
<dbReference type="EMBL" id="SJPW01000005">
    <property type="protein sequence ID" value="TWU50619.1"/>
    <property type="molecule type" value="Genomic_DNA"/>
</dbReference>
<feature type="transmembrane region" description="Helical" evidence="1">
    <location>
        <begin position="21"/>
        <end position="41"/>
    </location>
</feature>
<dbReference type="InterPro" id="IPR013042">
    <property type="entry name" value="DUF1592"/>
</dbReference>
<dbReference type="Pfam" id="PF07624">
    <property type="entry name" value="PSD2"/>
    <property type="match status" value="1"/>
</dbReference>
<dbReference type="InterPro" id="IPR013036">
    <property type="entry name" value="DUF1587"/>
</dbReference>
<evidence type="ECO:0000259" key="4">
    <source>
        <dbReference type="Pfam" id="PF07627"/>
    </source>
</evidence>
<evidence type="ECO:0000313" key="8">
    <source>
        <dbReference type="EMBL" id="TWU50619.1"/>
    </source>
</evidence>